<protein>
    <submittedName>
        <fullName evidence="1">Uncharacterized protein</fullName>
    </submittedName>
</protein>
<comment type="caution">
    <text evidence="1">The sequence shown here is derived from an EMBL/GenBank/DDBJ whole genome shotgun (WGS) entry which is preliminary data.</text>
</comment>
<dbReference type="Proteomes" id="UP000827092">
    <property type="component" value="Unassembled WGS sequence"/>
</dbReference>
<gene>
    <name evidence="1" type="ORF">JTE90_019864</name>
</gene>
<accession>A0AAV6VX41</accession>
<keyword evidence="2" id="KW-1185">Reference proteome</keyword>
<dbReference type="AlphaFoldDB" id="A0AAV6VX41"/>
<organism evidence="1 2">
    <name type="scientific">Oedothorax gibbosus</name>
    <dbReference type="NCBI Taxonomy" id="931172"/>
    <lineage>
        <taxon>Eukaryota</taxon>
        <taxon>Metazoa</taxon>
        <taxon>Ecdysozoa</taxon>
        <taxon>Arthropoda</taxon>
        <taxon>Chelicerata</taxon>
        <taxon>Arachnida</taxon>
        <taxon>Araneae</taxon>
        <taxon>Araneomorphae</taxon>
        <taxon>Entelegynae</taxon>
        <taxon>Araneoidea</taxon>
        <taxon>Linyphiidae</taxon>
        <taxon>Erigoninae</taxon>
        <taxon>Oedothorax</taxon>
    </lineage>
</organism>
<proteinExistence type="predicted"/>
<reference evidence="1 2" key="1">
    <citation type="journal article" date="2022" name="Nat. Ecol. Evol.">
        <title>A masculinizing supergene underlies an exaggerated male reproductive morph in a spider.</title>
        <authorList>
            <person name="Hendrickx F."/>
            <person name="De Corte Z."/>
            <person name="Sonet G."/>
            <person name="Van Belleghem S.M."/>
            <person name="Kostlbacher S."/>
            <person name="Vangestel C."/>
        </authorList>
    </citation>
    <scope>NUCLEOTIDE SEQUENCE [LARGE SCALE GENOMIC DNA]</scope>
    <source>
        <strain evidence="1">W744_W776</strain>
    </source>
</reference>
<dbReference type="EMBL" id="JAFNEN010000007">
    <property type="protein sequence ID" value="KAG8201225.1"/>
    <property type="molecule type" value="Genomic_DNA"/>
</dbReference>
<name>A0AAV6VX41_9ARAC</name>
<evidence type="ECO:0000313" key="1">
    <source>
        <dbReference type="EMBL" id="KAG8201225.1"/>
    </source>
</evidence>
<evidence type="ECO:0000313" key="2">
    <source>
        <dbReference type="Proteomes" id="UP000827092"/>
    </source>
</evidence>
<sequence length="84" mass="9331">MNSKEQVENTGLFMSYPSLPVDLDPAFQHEGAPRRGNVTLGKSFGIKVAFLTMIYWGWQGSAFVNNISFFLVASDPHRGAFFSV</sequence>